<organism evidence="1 2">
    <name type="scientific">Larkinella arboricola</name>
    <dbReference type="NCBI Taxonomy" id="643671"/>
    <lineage>
        <taxon>Bacteria</taxon>
        <taxon>Pseudomonadati</taxon>
        <taxon>Bacteroidota</taxon>
        <taxon>Cytophagia</taxon>
        <taxon>Cytophagales</taxon>
        <taxon>Spirosomataceae</taxon>
        <taxon>Larkinella</taxon>
    </lineage>
</organism>
<evidence type="ECO:0000313" key="1">
    <source>
        <dbReference type="EMBL" id="RAJ92171.1"/>
    </source>
</evidence>
<evidence type="ECO:0000313" key="2">
    <source>
        <dbReference type="Proteomes" id="UP000248790"/>
    </source>
</evidence>
<sequence>MHYFYKTALITCLLLFLSRASYSQLFFNKGYITVPGDTLTGEIRERNNQTIDFRTGPDSSIQEYTPEQISGYFLEGDKQTVSSLTFTEEGQKKAYFMREQIRGYVSLYSLFRPEGRLTHAIRLPSKTVVPLRGNLALLMLTTNLTACKDPSFTRLLNPQNFYGSNSQFERIVKDYNACVSPDQSVKPVKKRFRYEMGLLAGAVQNTWKYAAAEDRFQSYWNPNGPYSSHYTATVGGFFTFAHQKKLSLDIEVFYTGYKGSRVVVVNNPLEPTAKDSRLYTFSERYLALPITARYTLGQGPVRWYIKGGFVLVYETDIQGTYSGSNIVHTTMPLKSGISIGYLAGIGASFQMSQKRNLQVEARIIPHIAVDRATRIATSRSLQLTARLPLLVH</sequence>
<comment type="caution">
    <text evidence="1">The sequence shown here is derived from an EMBL/GenBank/DDBJ whole genome shotgun (WGS) entry which is preliminary data.</text>
</comment>
<dbReference type="Proteomes" id="UP000248790">
    <property type="component" value="Unassembled WGS sequence"/>
</dbReference>
<keyword evidence="2" id="KW-1185">Reference proteome</keyword>
<dbReference type="OrthoDB" id="878604at2"/>
<dbReference type="RefSeq" id="WP_111631147.1">
    <property type="nucleotide sequence ID" value="NZ_QLMC01000008.1"/>
</dbReference>
<protein>
    <recommendedName>
        <fullName evidence="3">Outer membrane protein with beta-barrel domain</fullName>
    </recommendedName>
</protein>
<dbReference type="AlphaFoldDB" id="A0A327WLA3"/>
<accession>A0A327WLA3</accession>
<proteinExistence type="predicted"/>
<evidence type="ECO:0008006" key="3">
    <source>
        <dbReference type="Google" id="ProtNLM"/>
    </source>
</evidence>
<dbReference type="SUPFAM" id="SSF56925">
    <property type="entry name" value="OMPA-like"/>
    <property type="match status" value="1"/>
</dbReference>
<name>A0A327WLA3_LARAB</name>
<reference evidence="1 2" key="1">
    <citation type="submission" date="2018-06" db="EMBL/GenBank/DDBJ databases">
        <title>Genomic Encyclopedia of Archaeal and Bacterial Type Strains, Phase II (KMG-II): from individual species to whole genera.</title>
        <authorList>
            <person name="Goeker M."/>
        </authorList>
    </citation>
    <scope>NUCLEOTIDE SEQUENCE [LARGE SCALE GENOMIC DNA]</scope>
    <source>
        <strain evidence="1 2">DSM 21851</strain>
    </source>
</reference>
<dbReference type="InterPro" id="IPR011250">
    <property type="entry name" value="OMP/PagP_B-barrel"/>
</dbReference>
<dbReference type="EMBL" id="QLMC01000008">
    <property type="protein sequence ID" value="RAJ92171.1"/>
    <property type="molecule type" value="Genomic_DNA"/>
</dbReference>
<gene>
    <name evidence="1" type="ORF">LX87_05138</name>
</gene>